<feature type="domain" description="DUF3427" evidence="2">
    <location>
        <begin position="312"/>
        <end position="465"/>
    </location>
</feature>
<dbReference type="InterPro" id="IPR058403">
    <property type="entry name" value="DUF8090"/>
</dbReference>
<dbReference type="SUPFAM" id="SSF52540">
    <property type="entry name" value="P-loop containing nucleoside triphosphate hydrolases"/>
    <property type="match status" value="1"/>
</dbReference>
<evidence type="ECO:0000259" key="3">
    <source>
        <dbReference type="Pfam" id="PF26350"/>
    </source>
</evidence>
<dbReference type="PANTHER" id="PTHR47396">
    <property type="entry name" value="TYPE I RESTRICTION ENZYME ECOKI R PROTEIN"/>
    <property type="match status" value="1"/>
</dbReference>
<dbReference type="InterPro" id="IPR001650">
    <property type="entry name" value="Helicase_C-like"/>
</dbReference>
<evidence type="ECO:0000313" key="5">
    <source>
        <dbReference type="Proteomes" id="UP000199659"/>
    </source>
</evidence>
<dbReference type="PANTHER" id="PTHR47396:SF1">
    <property type="entry name" value="ATP-DEPENDENT HELICASE IRC3-RELATED"/>
    <property type="match status" value="1"/>
</dbReference>
<dbReference type="Pfam" id="PF00271">
    <property type="entry name" value="Helicase_C"/>
    <property type="match status" value="1"/>
</dbReference>
<dbReference type="Pfam" id="PF11907">
    <property type="entry name" value="DUF3427"/>
    <property type="match status" value="1"/>
</dbReference>
<dbReference type="Pfam" id="PF26350">
    <property type="entry name" value="DUF8090"/>
    <property type="match status" value="1"/>
</dbReference>
<gene>
    <name evidence="4" type="ORF">SAMN05661086_01467</name>
</gene>
<dbReference type="InterPro" id="IPR021835">
    <property type="entry name" value="DUF3427"/>
</dbReference>
<feature type="domain" description="DUF8090" evidence="3">
    <location>
        <begin position="123"/>
        <end position="303"/>
    </location>
</feature>
<proteinExistence type="predicted"/>
<evidence type="ECO:0000313" key="4">
    <source>
        <dbReference type="EMBL" id="SFR75431.1"/>
    </source>
</evidence>
<reference evidence="4 5" key="1">
    <citation type="submission" date="2016-10" db="EMBL/GenBank/DDBJ databases">
        <authorList>
            <person name="de Groot N.N."/>
        </authorList>
    </citation>
    <scope>NUCLEOTIDE SEQUENCE [LARGE SCALE GENOMIC DNA]</scope>
    <source>
        <strain evidence="4 5">743A</strain>
    </source>
</reference>
<organism evidence="4 5">
    <name type="scientific">Anaeromicropila populeti</name>
    <dbReference type="NCBI Taxonomy" id="37658"/>
    <lineage>
        <taxon>Bacteria</taxon>
        <taxon>Bacillati</taxon>
        <taxon>Bacillota</taxon>
        <taxon>Clostridia</taxon>
        <taxon>Lachnospirales</taxon>
        <taxon>Lachnospiraceae</taxon>
        <taxon>Anaeromicropila</taxon>
    </lineage>
</organism>
<keyword evidence="5" id="KW-1185">Reference proteome</keyword>
<dbReference type="GO" id="GO:0004386">
    <property type="term" value="F:helicase activity"/>
    <property type="evidence" value="ECO:0007669"/>
    <property type="project" value="UniProtKB-KW"/>
</dbReference>
<keyword evidence="4" id="KW-0378">Hydrolase</keyword>
<dbReference type="InterPro" id="IPR027417">
    <property type="entry name" value="P-loop_NTPase"/>
</dbReference>
<name>A0A1I6J937_9FIRM</name>
<dbReference type="AlphaFoldDB" id="A0A1I6J937"/>
<evidence type="ECO:0000259" key="1">
    <source>
        <dbReference type="Pfam" id="PF00271"/>
    </source>
</evidence>
<dbReference type="STRING" id="37658.SAMN05661086_01467"/>
<dbReference type="Proteomes" id="UP000199659">
    <property type="component" value="Unassembled WGS sequence"/>
</dbReference>
<dbReference type="EMBL" id="FOYZ01000005">
    <property type="protein sequence ID" value="SFR75431.1"/>
    <property type="molecule type" value="Genomic_DNA"/>
</dbReference>
<sequence length="467" mass="55036">MDYIFTVDIFNEGIDIPAVNQVIMLRPTESAIVFVQQLGRGLRKTEDKDYVVVIDFIGNYTKNFLIPIALSGDRTYNKDSIRKYIAEGNRVIPGCSTVHFDEITKKRIYESIDSANFNDIKLIKESYKQLKYKIGRIPSLIDFEKHGEIDVIRIFENGSLGSYYKFLVKYEKDYTIRLSEPQEKFIEFISKKFAAGKRIHELELLNRLLVEQDEFFSIWKTTLVEKYKIQISEKTEVNVLNLMTNKFAAGSGKDTYKDCIFVKNQGDNYAISDSFRIMLRDKEFYHMIKELIDFGLYRNQKYYSNRYMDTSFQLYAKYTYEDVCRLLEWEKGEVALNIGGYKYDKKTKTYPVFINYDKDENIQDTIRYEDRLLDPSTLIAISKSGRTLQSEDVYIAMNARKMGVEMELFLRKNKDDKISKEFYYVGKIYATGEAKEFIMPNTNKSAVEIYYNLLTPIREDLYEYFIN</sequence>
<feature type="domain" description="Helicase C-terminal" evidence="1">
    <location>
        <begin position="3"/>
        <end position="43"/>
    </location>
</feature>
<dbReference type="GO" id="GO:0005829">
    <property type="term" value="C:cytosol"/>
    <property type="evidence" value="ECO:0007669"/>
    <property type="project" value="TreeGrafter"/>
</dbReference>
<keyword evidence="4" id="KW-0067">ATP-binding</keyword>
<dbReference type="Gene3D" id="3.40.50.300">
    <property type="entry name" value="P-loop containing nucleotide triphosphate hydrolases"/>
    <property type="match status" value="1"/>
</dbReference>
<accession>A0A1I6J937</accession>
<evidence type="ECO:0000259" key="2">
    <source>
        <dbReference type="Pfam" id="PF11907"/>
    </source>
</evidence>
<protein>
    <submittedName>
        <fullName evidence="4">Helicase conserved C-terminal domain-containing protein</fullName>
    </submittedName>
</protein>
<dbReference type="InterPro" id="IPR050742">
    <property type="entry name" value="Helicase_Restrict-Modif_Enz"/>
</dbReference>
<keyword evidence="4" id="KW-0347">Helicase</keyword>
<keyword evidence="4" id="KW-0547">Nucleotide-binding</keyword>